<keyword evidence="4 7" id="KW-0378">Hydrolase</keyword>
<dbReference type="InterPro" id="IPR006543">
    <property type="entry name" value="Histidinol-phos"/>
</dbReference>
<dbReference type="NCBIfam" id="TIGR01662">
    <property type="entry name" value="HAD-SF-IIIA"/>
    <property type="match status" value="1"/>
</dbReference>
<dbReference type="InterPro" id="IPR006549">
    <property type="entry name" value="HAD-SF_hydro_IIIA"/>
</dbReference>
<reference evidence="8 9" key="1">
    <citation type="submission" date="2024-09" db="EMBL/GenBank/DDBJ databases">
        <title>Floridaenema gen nov. (Aerosakkonemataceae, Aerosakkonematales ord. nov., Cyanobacteria) from benthic tropical and subtropical fresh waters, with the description of four new species.</title>
        <authorList>
            <person name="Moretto J.A."/>
            <person name="Berthold D.E."/>
            <person name="Lefler F.W."/>
            <person name="Huang I.-S."/>
            <person name="Laughinghouse H. IV."/>
        </authorList>
    </citation>
    <scope>NUCLEOTIDE SEQUENCE [LARGE SCALE GENOMIC DNA]</scope>
    <source>
        <strain evidence="8 9">BLCC-F50</strain>
    </source>
</reference>
<keyword evidence="9" id="KW-1185">Reference proteome</keyword>
<name>A0ABV4XMU7_9CYAN</name>
<keyword evidence="5 7" id="KW-0119">Carbohydrate metabolism</keyword>
<gene>
    <name evidence="8" type="ORF">ACE1CI_09010</name>
</gene>
<comment type="subcellular location">
    <subcellularLocation>
        <location evidence="1 7">Cytoplasm</location>
    </subcellularLocation>
</comment>
<evidence type="ECO:0000256" key="2">
    <source>
        <dbReference type="ARBA" id="ARBA00022490"/>
    </source>
</evidence>
<dbReference type="SUPFAM" id="SSF56784">
    <property type="entry name" value="HAD-like"/>
    <property type="match status" value="1"/>
</dbReference>
<dbReference type="Gene3D" id="3.40.50.1000">
    <property type="entry name" value="HAD superfamily/HAD-like"/>
    <property type="match status" value="1"/>
</dbReference>
<keyword evidence="3" id="KW-0479">Metal-binding</keyword>
<sequence length="203" mass="22692">MMNRAVFLDKDGTLIKDVPYNVNPDLIELSSGAVEGLRSLQAAGYKLIVISNQSGVALGYFTEEMLLPVRLKLTQLLAEFGVKLTAFYYCPHHPEGKIPEYKISCSCRKPEPGLILRAAKENHIDLANSWFIGDILNDVEAGHRAGCQSILINNGNETEWVFTSRRMPDYVATNINDAAKKIIKKTFAFPQSKMINYVSHQCL</sequence>
<evidence type="ECO:0000256" key="6">
    <source>
        <dbReference type="ARBA" id="ARBA00031828"/>
    </source>
</evidence>
<comment type="caution">
    <text evidence="8">The sequence shown here is derived from an EMBL/GenBank/DDBJ whole genome shotgun (WGS) entry which is preliminary data.</text>
</comment>
<organism evidence="8 9">
    <name type="scientific">Floridaenema flaviceps BLCC-F50</name>
    <dbReference type="NCBI Taxonomy" id="3153642"/>
    <lineage>
        <taxon>Bacteria</taxon>
        <taxon>Bacillati</taxon>
        <taxon>Cyanobacteriota</taxon>
        <taxon>Cyanophyceae</taxon>
        <taxon>Oscillatoriophycideae</taxon>
        <taxon>Aerosakkonematales</taxon>
        <taxon>Aerosakkonemataceae</taxon>
        <taxon>Floridanema</taxon>
        <taxon>Floridanema flaviceps</taxon>
    </lineage>
</organism>
<dbReference type="Pfam" id="PF13242">
    <property type="entry name" value="Hydrolase_like"/>
    <property type="match status" value="1"/>
</dbReference>
<proteinExistence type="inferred from homology"/>
<dbReference type="PANTHER" id="PTHR42891:SF1">
    <property type="entry name" value="D-GLYCERO-BETA-D-MANNO-HEPTOSE-1,7-BISPHOSPHATE 7-PHOSPHATASE"/>
    <property type="match status" value="1"/>
</dbReference>
<dbReference type="PANTHER" id="PTHR42891">
    <property type="entry name" value="D-GLYCERO-BETA-D-MANNO-HEPTOSE-1,7-BISPHOSPHATE 7-PHOSPHATASE"/>
    <property type="match status" value="1"/>
</dbReference>
<dbReference type="EMBL" id="JBHFNR010000060">
    <property type="protein sequence ID" value="MFB2893038.1"/>
    <property type="molecule type" value="Genomic_DNA"/>
</dbReference>
<accession>A0ABV4XMU7</accession>
<dbReference type="CDD" id="cd07503">
    <property type="entry name" value="HAD_HisB-N"/>
    <property type="match status" value="1"/>
</dbReference>
<evidence type="ECO:0000256" key="7">
    <source>
        <dbReference type="PIRNR" id="PIRNR004682"/>
    </source>
</evidence>
<evidence type="ECO:0000256" key="5">
    <source>
        <dbReference type="ARBA" id="ARBA00023277"/>
    </source>
</evidence>
<evidence type="ECO:0000256" key="4">
    <source>
        <dbReference type="ARBA" id="ARBA00022801"/>
    </source>
</evidence>
<dbReference type="InterPro" id="IPR036412">
    <property type="entry name" value="HAD-like_sf"/>
</dbReference>
<dbReference type="Proteomes" id="UP001576784">
    <property type="component" value="Unassembled WGS sequence"/>
</dbReference>
<evidence type="ECO:0000256" key="1">
    <source>
        <dbReference type="ARBA" id="ARBA00004496"/>
    </source>
</evidence>
<evidence type="ECO:0000313" key="9">
    <source>
        <dbReference type="Proteomes" id="UP001576784"/>
    </source>
</evidence>
<comment type="similarity">
    <text evidence="7">Belongs to the gmhB family.</text>
</comment>
<evidence type="ECO:0000313" key="8">
    <source>
        <dbReference type="EMBL" id="MFB2893038.1"/>
    </source>
</evidence>
<dbReference type="RefSeq" id="WP_413262703.1">
    <property type="nucleotide sequence ID" value="NZ_JBHFNR010000060.1"/>
</dbReference>
<dbReference type="NCBIfam" id="TIGR01656">
    <property type="entry name" value="Histidinol-ppas"/>
    <property type="match status" value="1"/>
</dbReference>
<protein>
    <recommendedName>
        <fullName evidence="6 7">D,D-heptose 1,7-bisphosphate phosphatase</fullName>
        <ecNumber evidence="7">3.1.3.-</ecNumber>
    </recommendedName>
</protein>
<dbReference type="EC" id="3.1.3.-" evidence="7"/>
<keyword evidence="2 7" id="KW-0963">Cytoplasm</keyword>
<dbReference type="InterPro" id="IPR023214">
    <property type="entry name" value="HAD_sf"/>
</dbReference>
<dbReference type="InterPro" id="IPR004446">
    <property type="entry name" value="Heptose_bisP_phosphatase"/>
</dbReference>
<dbReference type="PIRSF" id="PIRSF004682">
    <property type="entry name" value="GmhB"/>
    <property type="match status" value="1"/>
</dbReference>
<evidence type="ECO:0000256" key="3">
    <source>
        <dbReference type="ARBA" id="ARBA00022723"/>
    </source>
</evidence>